<comment type="similarity">
    <text evidence="2 6">Belongs to the YIP1 family.</text>
</comment>
<keyword evidence="9" id="KW-1185">Reference proteome</keyword>
<dbReference type="AlphaFoldDB" id="A0A9W8ACQ9"/>
<feature type="transmembrane region" description="Helical" evidence="6">
    <location>
        <begin position="256"/>
        <end position="275"/>
    </location>
</feature>
<name>A0A9W8ACQ9_9FUNG</name>
<reference evidence="8" key="1">
    <citation type="submission" date="2022-07" db="EMBL/GenBank/DDBJ databases">
        <title>Phylogenomic reconstructions and comparative analyses of Kickxellomycotina fungi.</title>
        <authorList>
            <person name="Reynolds N.K."/>
            <person name="Stajich J.E."/>
            <person name="Barry K."/>
            <person name="Grigoriev I.V."/>
            <person name="Crous P."/>
            <person name="Smith M.E."/>
        </authorList>
    </citation>
    <scope>NUCLEOTIDE SEQUENCE</scope>
    <source>
        <strain evidence="8">RSA 861</strain>
    </source>
</reference>
<evidence type="ECO:0000256" key="4">
    <source>
        <dbReference type="ARBA" id="ARBA00022989"/>
    </source>
</evidence>
<dbReference type="GO" id="GO:0016192">
    <property type="term" value="P:vesicle-mediated transport"/>
    <property type="evidence" value="ECO:0007669"/>
    <property type="project" value="InterPro"/>
</dbReference>
<feature type="transmembrane region" description="Helical" evidence="6">
    <location>
        <begin position="166"/>
        <end position="188"/>
    </location>
</feature>
<keyword evidence="5 6" id="KW-0472">Membrane</keyword>
<dbReference type="GO" id="GO:0031267">
    <property type="term" value="F:small GTPase binding"/>
    <property type="evidence" value="ECO:0007669"/>
    <property type="project" value="InterPro"/>
</dbReference>
<evidence type="ECO:0000256" key="2">
    <source>
        <dbReference type="ARBA" id="ARBA00010596"/>
    </source>
</evidence>
<comment type="subcellular location">
    <subcellularLocation>
        <location evidence="6">Golgi apparatus membrane</location>
        <topology evidence="6">Multi-pass membrane protein</topology>
    </subcellularLocation>
    <subcellularLocation>
        <location evidence="1">Membrane</location>
        <topology evidence="1">Multi-pass membrane protein</topology>
    </subcellularLocation>
</comment>
<dbReference type="GO" id="GO:0000139">
    <property type="term" value="C:Golgi membrane"/>
    <property type="evidence" value="ECO:0007669"/>
    <property type="project" value="UniProtKB-SubCell"/>
</dbReference>
<keyword evidence="4 6" id="KW-1133">Transmembrane helix</keyword>
<evidence type="ECO:0000256" key="3">
    <source>
        <dbReference type="ARBA" id="ARBA00022692"/>
    </source>
</evidence>
<dbReference type="Pfam" id="PF04893">
    <property type="entry name" value="Yip1"/>
    <property type="match status" value="1"/>
</dbReference>
<dbReference type="InterPro" id="IPR006977">
    <property type="entry name" value="Yip1_dom"/>
</dbReference>
<evidence type="ECO:0000313" key="8">
    <source>
        <dbReference type="EMBL" id="KAJ1924370.1"/>
    </source>
</evidence>
<feature type="transmembrane region" description="Helical" evidence="6">
    <location>
        <begin position="227"/>
        <end position="250"/>
    </location>
</feature>
<dbReference type="PANTHER" id="PTHR12822">
    <property type="entry name" value="PROTEIN YIPF"/>
    <property type="match status" value="1"/>
</dbReference>
<sequence length="292" mass="31601">MASNRDYNVVLEVDPDEGDMEFQGFATTASQTAPSGRMGTGGAKAGGTQSSTSFFGSASTLFPGAGSGPQPGVEGAAGPATSHALWHVEYYAHFFNVDTTDVLERMWQSVLPSRNFLDLVGANPDLYGPFWIATTVIFAMFVTSSLAQSIVAFLHGGQRVYDFTTLSFAVFTVYPYLALMSLGVWGATKYFGCHPSLLEIVSVYGYAFTVWIPIAIACVAPNDLVRWILTLVAFGSSAFFICRNIFHIIARSNATVHRAFILVVLGAHAVLALIFKIKFFSYTILPAVEPKE</sequence>
<protein>
    <recommendedName>
        <fullName evidence="6">Protein YIP</fullName>
    </recommendedName>
</protein>
<keyword evidence="3 6" id="KW-0812">Transmembrane</keyword>
<feature type="transmembrane region" description="Helical" evidence="6">
    <location>
        <begin position="130"/>
        <end position="154"/>
    </location>
</feature>
<feature type="domain" description="Yip1" evidence="7">
    <location>
        <begin position="112"/>
        <end position="273"/>
    </location>
</feature>
<comment type="caution">
    <text evidence="8">The sequence shown here is derived from an EMBL/GenBank/DDBJ whole genome shotgun (WGS) entry which is preliminary data.</text>
</comment>
<evidence type="ECO:0000259" key="7">
    <source>
        <dbReference type="Pfam" id="PF04893"/>
    </source>
</evidence>
<organism evidence="8 9">
    <name type="scientific">Tieghemiomyces parasiticus</name>
    <dbReference type="NCBI Taxonomy" id="78921"/>
    <lineage>
        <taxon>Eukaryota</taxon>
        <taxon>Fungi</taxon>
        <taxon>Fungi incertae sedis</taxon>
        <taxon>Zoopagomycota</taxon>
        <taxon>Kickxellomycotina</taxon>
        <taxon>Dimargaritomycetes</taxon>
        <taxon>Dimargaritales</taxon>
        <taxon>Dimargaritaceae</taxon>
        <taxon>Tieghemiomyces</taxon>
    </lineage>
</organism>
<accession>A0A9W8ACQ9</accession>
<dbReference type="EMBL" id="JANBPT010000277">
    <property type="protein sequence ID" value="KAJ1924370.1"/>
    <property type="molecule type" value="Genomic_DNA"/>
</dbReference>
<evidence type="ECO:0000256" key="5">
    <source>
        <dbReference type="ARBA" id="ARBA00023136"/>
    </source>
</evidence>
<gene>
    <name evidence="8" type="ORF">IWQ60_005250</name>
</gene>
<evidence type="ECO:0000256" key="6">
    <source>
        <dbReference type="RuleBase" id="RU361264"/>
    </source>
</evidence>
<evidence type="ECO:0000313" key="9">
    <source>
        <dbReference type="Proteomes" id="UP001150569"/>
    </source>
</evidence>
<dbReference type="Proteomes" id="UP001150569">
    <property type="component" value="Unassembled WGS sequence"/>
</dbReference>
<dbReference type="PANTHER" id="PTHR12822:SF2">
    <property type="entry name" value="PROTEIN YIPF"/>
    <property type="match status" value="1"/>
</dbReference>
<dbReference type="InterPro" id="IPR039765">
    <property type="entry name" value="Yip5/YIPF1/YIPF2"/>
</dbReference>
<evidence type="ECO:0000256" key="1">
    <source>
        <dbReference type="ARBA" id="ARBA00004141"/>
    </source>
</evidence>
<proteinExistence type="inferred from homology"/>
<dbReference type="OrthoDB" id="10256463at2759"/>
<feature type="transmembrane region" description="Helical" evidence="6">
    <location>
        <begin position="200"/>
        <end position="220"/>
    </location>
</feature>